<dbReference type="EMBL" id="CP071091">
    <property type="protein sequence ID" value="QSQ17236.1"/>
    <property type="molecule type" value="Genomic_DNA"/>
</dbReference>
<protein>
    <submittedName>
        <fullName evidence="1">Uncharacterized protein</fullName>
    </submittedName>
</protein>
<evidence type="ECO:0000313" key="1">
    <source>
        <dbReference type="EMBL" id="QSQ17236.1"/>
    </source>
</evidence>
<gene>
    <name evidence="1" type="ORF">JY572_14745</name>
</gene>
<dbReference type="Proteomes" id="UP000663090">
    <property type="component" value="Chromosome"/>
</dbReference>
<keyword evidence="2" id="KW-1185">Reference proteome</keyword>
<dbReference type="RefSeq" id="WP_206718870.1">
    <property type="nucleotide sequence ID" value="NZ_CP071091.1"/>
</dbReference>
<name>A0ABX7NIM4_9BACT</name>
<dbReference type="Gene3D" id="4.10.410.40">
    <property type="match status" value="1"/>
</dbReference>
<dbReference type="NCBIfam" id="NF047353">
    <property type="entry name" value="tube_lmo2291"/>
    <property type="match status" value="1"/>
</dbReference>
<reference evidence="1 2" key="1">
    <citation type="submission" date="2021-02" db="EMBL/GenBank/DDBJ databases">
        <title>De Novo genome assembly of isolated myxobacteria.</title>
        <authorList>
            <person name="Stevens D.C."/>
        </authorList>
    </citation>
    <scope>NUCLEOTIDE SEQUENCE [LARGE SCALE GENOMIC DNA]</scope>
    <source>
        <strain evidence="1 2">SCHIC003</strain>
    </source>
</reference>
<proteinExistence type="predicted"/>
<sequence>MAEPTPAYVQSIHLVSAAATAPAEANRLDGISEAPVNMTSDTVDGNYLGSDGWKRTHTTLKGFEIPLSGHHLPTTVSHQLLKTMYLTHAVGYLLIVKDISGAPGAVGTRYPVKATSFEEGRSATDVLTFSTTLTSQGAPVDF</sequence>
<accession>A0ABX7NIM4</accession>
<evidence type="ECO:0000313" key="2">
    <source>
        <dbReference type="Proteomes" id="UP000663090"/>
    </source>
</evidence>
<organism evidence="1 2">
    <name type="scientific">Myxococcus landrumensis</name>
    <dbReference type="NCBI Taxonomy" id="2813577"/>
    <lineage>
        <taxon>Bacteria</taxon>
        <taxon>Pseudomonadati</taxon>
        <taxon>Myxococcota</taxon>
        <taxon>Myxococcia</taxon>
        <taxon>Myxococcales</taxon>
        <taxon>Cystobacterineae</taxon>
        <taxon>Myxococcaceae</taxon>
        <taxon>Myxococcus</taxon>
    </lineage>
</organism>